<dbReference type="AlphaFoldDB" id="A0A8J4G857"/>
<feature type="compositionally biased region" description="Gly residues" evidence="2">
    <location>
        <begin position="53"/>
        <end position="63"/>
    </location>
</feature>
<feature type="non-terminal residue" evidence="5">
    <location>
        <position position="301"/>
    </location>
</feature>
<dbReference type="InterPro" id="IPR032675">
    <property type="entry name" value="LRR_dom_sf"/>
</dbReference>
<keyword evidence="3" id="KW-0472">Membrane</keyword>
<feature type="signal peptide" evidence="4">
    <location>
        <begin position="1"/>
        <end position="18"/>
    </location>
</feature>
<reference evidence="5" key="1">
    <citation type="journal article" date="2021" name="Proc. Natl. Acad. Sci. U.S.A.">
        <title>Three genomes in the algal genus Volvox reveal the fate of a haploid sex-determining region after a transition to homothallism.</title>
        <authorList>
            <person name="Yamamoto K."/>
            <person name="Hamaji T."/>
            <person name="Kawai-Toyooka H."/>
            <person name="Matsuzaki R."/>
            <person name="Takahashi F."/>
            <person name="Nishimura Y."/>
            <person name="Kawachi M."/>
            <person name="Noguchi H."/>
            <person name="Minakuchi Y."/>
            <person name="Umen J.G."/>
            <person name="Toyoda A."/>
            <person name="Nozaki H."/>
        </authorList>
    </citation>
    <scope>NUCLEOTIDE SEQUENCE</scope>
    <source>
        <strain evidence="5">NIES-3785</strain>
    </source>
</reference>
<keyword evidence="3" id="KW-0812">Transmembrane</keyword>
<evidence type="ECO:0000256" key="3">
    <source>
        <dbReference type="SAM" id="Phobius"/>
    </source>
</evidence>
<gene>
    <name evidence="5" type="ORF">Vretimale_6809</name>
</gene>
<comment type="caution">
    <text evidence="5">The sequence shown here is derived from an EMBL/GenBank/DDBJ whole genome shotgun (WGS) entry which is preliminary data.</text>
</comment>
<evidence type="ECO:0000256" key="1">
    <source>
        <dbReference type="ARBA" id="ARBA00004430"/>
    </source>
</evidence>
<keyword evidence="3" id="KW-1133">Transmembrane helix</keyword>
<evidence type="ECO:0000256" key="4">
    <source>
        <dbReference type="SAM" id="SignalP"/>
    </source>
</evidence>
<feature type="transmembrane region" description="Helical" evidence="3">
    <location>
        <begin position="276"/>
        <end position="297"/>
    </location>
</feature>
<accession>A0A8J4G857</accession>
<feature type="region of interest" description="Disordered" evidence="2">
    <location>
        <begin position="45"/>
        <end position="67"/>
    </location>
</feature>
<keyword evidence="4" id="KW-0732">Signal</keyword>
<dbReference type="Gene3D" id="3.80.10.10">
    <property type="entry name" value="Ribonuclease Inhibitor"/>
    <property type="match status" value="1"/>
</dbReference>
<feature type="chain" id="PRO_5035278590" evidence="4">
    <location>
        <begin position="19"/>
        <end position="301"/>
    </location>
</feature>
<dbReference type="EMBL" id="BNCQ01000010">
    <property type="protein sequence ID" value="GIM02092.1"/>
    <property type="molecule type" value="Genomic_DNA"/>
</dbReference>
<organism evidence="5 6">
    <name type="scientific">Volvox reticuliferus</name>
    <dbReference type="NCBI Taxonomy" id="1737510"/>
    <lineage>
        <taxon>Eukaryota</taxon>
        <taxon>Viridiplantae</taxon>
        <taxon>Chlorophyta</taxon>
        <taxon>core chlorophytes</taxon>
        <taxon>Chlorophyceae</taxon>
        <taxon>CS clade</taxon>
        <taxon>Chlamydomonadales</taxon>
        <taxon>Volvocaceae</taxon>
        <taxon>Volvox</taxon>
    </lineage>
</organism>
<evidence type="ECO:0000313" key="5">
    <source>
        <dbReference type="EMBL" id="GIM02092.1"/>
    </source>
</evidence>
<proteinExistence type="predicted"/>
<dbReference type="SUPFAM" id="SSF52047">
    <property type="entry name" value="RNI-like"/>
    <property type="match status" value="1"/>
</dbReference>
<comment type="subcellular location">
    <subcellularLocation>
        <location evidence="1">Cytoplasm</location>
        <location evidence="1">Cytoskeleton</location>
        <location evidence="1">Cilium axoneme</location>
    </subcellularLocation>
</comment>
<evidence type="ECO:0000256" key="2">
    <source>
        <dbReference type="SAM" id="MobiDB-lite"/>
    </source>
</evidence>
<name>A0A8J4G857_9CHLO</name>
<protein>
    <submittedName>
        <fullName evidence="5">Uncharacterized protein</fullName>
    </submittedName>
</protein>
<dbReference type="GO" id="GO:0005930">
    <property type="term" value="C:axoneme"/>
    <property type="evidence" value="ECO:0007669"/>
    <property type="project" value="UniProtKB-SubCell"/>
</dbReference>
<sequence>MWHRSSWRTSRHVRVCRASLLQLTAVGRTLHQRFPNPASLELRLSPPARREPYGGGGAGGGSAGPSAGAEAEWCGSTAVMSYFLSELGVATSVTALSLQGWQELGARDLHHVAASYPRLRRLHLAGLPYNNYLAGSSLESLGRASPPWLREVVVDTQLVLEPQAALESLARLPRLASLDLTGVPLLPSLELPLSRLGSLTRLALTFEHKHAHSEQQLLGLTALTGLRHLAVDFMQLGTGSNLWSAGWLLSHVLSHLTGLTTLRMPRSFLYDKSHPYFLLSLGALTGLVDLALGSVILSHET</sequence>
<evidence type="ECO:0000313" key="6">
    <source>
        <dbReference type="Proteomes" id="UP000722791"/>
    </source>
</evidence>
<dbReference type="Proteomes" id="UP000722791">
    <property type="component" value="Unassembled WGS sequence"/>
</dbReference>